<protein>
    <submittedName>
        <fullName evidence="2">Uncharacterized protein</fullName>
    </submittedName>
</protein>
<proteinExistence type="predicted"/>
<gene>
    <name evidence="2" type="ORF">HCN44_009048</name>
</gene>
<name>A0A834Y1A1_APHGI</name>
<dbReference type="AlphaFoldDB" id="A0A834Y1A1"/>
<feature type="region of interest" description="Disordered" evidence="1">
    <location>
        <begin position="163"/>
        <end position="198"/>
    </location>
</feature>
<evidence type="ECO:0000313" key="3">
    <source>
        <dbReference type="Proteomes" id="UP000639338"/>
    </source>
</evidence>
<evidence type="ECO:0000256" key="1">
    <source>
        <dbReference type="SAM" id="MobiDB-lite"/>
    </source>
</evidence>
<dbReference type="Proteomes" id="UP000639338">
    <property type="component" value="Unassembled WGS sequence"/>
</dbReference>
<dbReference type="EMBL" id="JACMRX010000002">
    <property type="protein sequence ID" value="KAF7996010.1"/>
    <property type="molecule type" value="Genomic_DNA"/>
</dbReference>
<feature type="region of interest" description="Disordered" evidence="1">
    <location>
        <begin position="335"/>
        <end position="365"/>
    </location>
</feature>
<comment type="caution">
    <text evidence="2">The sequence shown here is derived from an EMBL/GenBank/DDBJ whole genome shotgun (WGS) entry which is preliminary data.</text>
</comment>
<dbReference type="OrthoDB" id="7755164at2759"/>
<reference evidence="2 3" key="1">
    <citation type="submission" date="2020-08" db="EMBL/GenBank/DDBJ databases">
        <title>Aphidius gifuensis genome sequencing and assembly.</title>
        <authorList>
            <person name="Du Z."/>
        </authorList>
    </citation>
    <scope>NUCLEOTIDE SEQUENCE [LARGE SCALE GENOMIC DNA]</scope>
    <source>
        <strain evidence="2">YNYX2018</strain>
        <tissue evidence="2">Adults</tissue>
    </source>
</reference>
<accession>A0A834Y1A1</accession>
<feature type="compositionally biased region" description="Polar residues" evidence="1">
    <location>
        <begin position="171"/>
        <end position="184"/>
    </location>
</feature>
<keyword evidence="3" id="KW-1185">Reference proteome</keyword>
<feature type="region of interest" description="Disordered" evidence="1">
    <location>
        <begin position="263"/>
        <end position="283"/>
    </location>
</feature>
<evidence type="ECO:0000313" key="2">
    <source>
        <dbReference type="EMBL" id="KAF7996010.1"/>
    </source>
</evidence>
<sequence length="539" mass="62215">MTDIFAQLAQMSKAVKPSQYALVQWADGVRKGHFTPDVPIGWIKDFSDKKFLNGEQLYEIECYPINKNGESEYWRKPLAQFHNGRIIEISDSQEKLERTLKSLGGKKYSEPAIHSVLERASIPNRSLPPDSSSKLSLNFKENNTEKLNQPDDTLQENLNEIHNTNENQNNKTVDSIKNSTSQSIRDQRNKRRDKTPRITLKLKRVQESIRVPEFISEDNYASLQENNSEVVSTHESPTSSTMVIESIRTAQNHLKIFHKESNEIEEDEHDLNEESSSNLEDDQTGYEDITLEDIMNKMKQMDNTIQDIYQIIVEQKNLNKKMKYRDDRGNKIKKIQNPQSMLDSDPHHSTVQYGPTKTADSDDVSKRIPLEYEINGEGCSSPSSSSQNDVEKDPEEDLILIDFKECQPISDLKNTLRNSVLGINVLNYYRTEENLLLNHRVYLADAILNIEMRTSHDMQITPERFFQLANMISELFPTEKTENYYVPSTCLNTVQNDNIPATGKLCERYKFFHSYLRDENKGCRTVSPRKSTRLSISRT</sequence>
<feature type="region of interest" description="Disordered" evidence="1">
    <location>
        <begin position="374"/>
        <end position="393"/>
    </location>
</feature>
<organism evidence="2 3">
    <name type="scientific">Aphidius gifuensis</name>
    <name type="common">Parasitoid wasp</name>
    <dbReference type="NCBI Taxonomy" id="684658"/>
    <lineage>
        <taxon>Eukaryota</taxon>
        <taxon>Metazoa</taxon>
        <taxon>Ecdysozoa</taxon>
        <taxon>Arthropoda</taxon>
        <taxon>Hexapoda</taxon>
        <taxon>Insecta</taxon>
        <taxon>Pterygota</taxon>
        <taxon>Neoptera</taxon>
        <taxon>Endopterygota</taxon>
        <taxon>Hymenoptera</taxon>
        <taxon>Apocrita</taxon>
        <taxon>Ichneumonoidea</taxon>
        <taxon>Braconidae</taxon>
        <taxon>Aphidiinae</taxon>
        <taxon>Aphidius</taxon>
    </lineage>
</organism>